<dbReference type="GO" id="GO:0005524">
    <property type="term" value="F:ATP binding"/>
    <property type="evidence" value="ECO:0007669"/>
    <property type="project" value="InterPro"/>
</dbReference>
<keyword evidence="1 4" id="KW-0808">Transferase</keyword>
<keyword evidence="6" id="KW-1185">Reference proteome</keyword>
<evidence type="ECO:0000256" key="1">
    <source>
        <dbReference type="ARBA" id="ARBA00022679"/>
    </source>
</evidence>
<evidence type="ECO:0000256" key="3">
    <source>
        <dbReference type="ARBA" id="ARBA00022777"/>
    </source>
</evidence>
<evidence type="ECO:0000313" key="5">
    <source>
        <dbReference type="EMBL" id="KAH0568386.1"/>
    </source>
</evidence>
<evidence type="ECO:0000313" key="6">
    <source>
        <dbReference type="Proteomes" id="UP000826195"/>
    </source>
</evidence>
<dbReference type="Gene3D" id="3.40.50.300">
    <property type="entry name" value="P-loop containing nucleotide triphosphate hydrolases"/>
    <property type="match status" value="1"/>
</dbReference>
<reference evidence="5 6" key="1">
    <citation type="journal article" date="2021" name="J. Hered.">
        <title>A chromosome-level genome assembly of the parasitoid wasp, Cotesia glomerata (Hymenoptera: Braconidae).</title>
        <authorList>
            <person name="Pinto B.J."/>
            <person name="Weis J.J."/>
            <person name="Gamble T."/>
            <person name="Ode P.J."/>
            <person name="Paul R."/>
            <person name="Zaspel J.M."/>
        </authorList>
    </citation>
    <scope>NUCLEOTIDE SEQUENCE [LARGE SCALE GENOMIC DNA]</scope>
    <source>
        <strain evidence="5">CgM1</strain>
    </source>
</reference>
<dbReference type="Proteomes" id="UP000826195">
    <property type="component" value="Unassembled WGS sequence"/>
</dbReference>
<evidence type="ECO:0000256" key="4">
    <source>
        <dbReference type="RuleBase" id="RU003330"/>
    </source>
</evidence>
<protein>
    <recommendedName>
        <fullName evidence="7">Adenylate kinase</fullName>
    </recommendedName>
</protein>
<dbReference type="PANTHER" id="PTHR23359">
    <property type="entry name" value="NUCLEOTIDE KINASE"/>
    <property type="match status" value="1"/>
</dbReference>
<dbReference type="GO" id="GO:0019205">
    <property type="term" value="F:nucleobase-containing compound kinase activity"/>
    <property type="evidence" value="ECO:0007669"/>
    <property type="project" value="InterPro"/>
</dbReference>
<evidence type="ECO:0008006" key="7">
    <source>
        <dbReference type="Google" id="ProtNLM"/>
    </source>
</evidence>
<dbReference type="Pfam" id="PF00406">
    <property type="entry name" value="ADK"/>
    <property type="match status" value="1"/>
</dbReference>
<proteinExistence type="inferred from homology"/>
<keyword evidence="3 4" id="KW-0418">Kinase</keyword>
<accession>A0AAV7J9G6</accession>
<dbReference type="SUPFAM" id="SSF52540">
    <property type="entry name" value="P-loop containing nucleoside triphosphate hydrolases"/>
    <property type="match status" value="1"/>
</dbReference>
<dbReference type="EMBL" id="JAHXZJ010000001">
    <property type="protein sequence ID" value="KAH0568386.1"/>
    <property type="molecule type" value="Genomic_DNA"/>
</dbReference>
<gene>
    <name evidence="5" type="ORF">KQX54_020656</name>
</gene>
<dbReference type="AlphaFoldDB" id="A0AAV7J9G6"/>
<keyword evidence="2" id="KW-0547">Nucleotide-binding</keyword>
<dbReference type="InterPro" id="IPR027417">
    <property type="entry name" value="P-loop_NTPase"/>
</dbReference>
<dbReference type="PRINTS" id="PR00094">
    <property type="entry name" value="ADENYLTKNASE"/>
</dbReference>
<dbReference type="CDD" id="cd01428">
    <property type="entry name" value="ADK"/>
    <property type="match status" value="1"/>
</dbReference>
<sequence length="253" mass="29054">MGSCWSSRSTQDSDSIIDISMDPFTDTTRLANIPVPIVCVIGGPGVDKMRLGKNLAAEFGLTVISCSELIRLQVSADSERGKKFKKIMLKGRNIPGDVVFKMIQLKMLEFEAPVGFLLIGFPRTKHQARLLRSQIRNPDLVIYVWASRQMLEDKMSGRIVANERFDDTELAVRVRIRKFLRNVEDIIRIHKNFVTIVDGQKCFNDIFQACYNAMIYEGKLTDEEKFNPPKLISIEGPTLKKRRDRRREWKKDS</sequence>
<dbReference type="GO" id="GO:0006139">
    <property type="term" value="P:nucleobase-containing compound metabolic process"/>
    <property type="evidence" value="ECO:0007669"/>
    <property type="project" value="InterPro"/>
</dbReference>
<comment type="similarity">
    <text evidence="4">Belongs to the adenylate kinase family.</text>
</comment>
<dbReference type="InterPro" id="IPR000850">
    <property type="entry name" value="Adenylat/UMP-CMP_kin"/>
</dbReference>
<name>A0AAV7J9G6_COTGL</name>
<evidence type="ECO:0000256" key="2">
    <source>
        <dbReference type="ARBA" id="ARBA00022741"/>
    </source>
</evidence>
<organism evidence="5 6">
    <name type="scientific">Cotesia glomerata</name>
    <name type="common">Lepidopteran parasitic wasp</name>
    <name type="synonym">Apanteles glomeratus</name>
    <dbReference type="NCBI Taxonomy" id="32391"/>
    <lineage>
        <taxon>Eukaryota</taxon>
        <taxon>Metazoa</taxon>
        <taxon>Ecdysozoa</taxon>
        <taxon>Arthropoda</taxon>
        <taxon>Hexapoda</taxon>
        <taxon>Insecta</taxon>
        <taxon>Pterygota</taxon>
        <taxon>Neoptera</taxon>
        <taxon>Endopterygota</taxon>
        <taxon>Hymenoptera</taxon>
        <taxon>Apocrita</taxon>
        <taxon>Ichneumonoidea</taxon>
        <taxon>Braconidae</taxon>
        <taxon>Microgastrinae</taxon>
        <taxon>Cotesia</taxon>
    </lineage>
</organism>
<comment type="caution">
    <text evidence="5">The sequence shown here is derived from an EMBL/GenBank/DDBJ whole genome shotgun (WGS) entry which is preliminary data.</text>
</comment>